<organism evidence="2 3">
    <name type="scientific">Lacticaseibacillus paracasei subsp. paracasei Lpp41</name>
    <dbReference type="NCBI Taxonomy" id="1256208"/>
    <lineage>
        <taxon>Bacteria</taxon>
        <taxon>Bacillati</taxon>
        <taxon>Bacillota</taxon>
        <taxon>Bacilli</taxon>
        <taxon>Lactobacillales</taxon>
        <taxon>Lactobacillaceae</taxon>
        <taxon>Lacticaseibacillus</taxon>
    </lineage>
</organism>
<dbReference type="Gene3D" id="3.40.50.300">
    <property type="entry name" value="P-loop containing nucleotide triphosphate hydrolases"/>
    <property type="match status" value="1"/>
</dbReference>
<evidence type="ECO:0000259" key="1">
    <source>
        <dbReference type="Pfam" id="PF00005"/>
    </source>
</evidence>
<feature type="non-terminal residue" evidence="2">
    <location>
        <position position="1"/>
    </location>
</feature>
<gene>
    <name evidence="2" type="ORF">Lpp41_10261</name>
</gene>
<evidence type="ECO:0000313" key="3">
    <source>
        <dbReference type="Proteomes" id="UP000014244"/>
    </source>
</evidence>
<dbReference type="GO" id="GO:0015421">
    <property type="term" value="F:ABC-type oligopeptide transporter activity"/>
    <property type="evidence" value="ECO:0007669"/>
    <property type="project" value="TreeGrafter"/>
</dbReference>
<keyword evidence="2" id="KW-0547">Nucleotide-binding</keyword>
<dbReference type="EMBL" id="ANKE01000496">
    <property type="protein sequence ID" value="EPC72082.1"/>
    <property type="molecule type" value="Genomic_DNA"/>
</dbReference>
<name>A0A829H5J6_LACPA</name>
<dbReference type="GO" id="GO:0016887">
    <property type="term" value="F:ATP hydrolysis activity"/>
    <property type="evidence" value="ECO:0007669"/>
    <property type="project" value="InterPro"/>
</dbReference>
<proteinExistence type="predicted"/>
<dbReference type="PANTHER" id="PTHR43394:SF1">
    <property type="entry name" value="ATP-BINDING CASSETTE SUB-FAMILY B MEMBER 10, MITOCHONDRIAL"/>
    <property type="match status" value="1"/>
</dbReference>
<protein>
    <submittedName>
        <fullName evidence="2">ABC transport ATP-binding protein/permease</fullName>
    </submittedName>
</protein>
<dbReference type="InterPro" id="IPR027417">
    <property type="entry name" value="P-loop_NTPase"/>
</dbReference>
<dbReference type="SUPFAM" id="SSF52540">
    <property type="entry name" value="P-loop containing nucleoside triphosphate hydrolases"/>
    <property type="match status" value="1"/>
</dbReference>
<comment type="caution">
    <text evidence="2">The sequence shown here is derived from an EMBL/GenBank/DDBJ whole genome shotgun (WGS) entry which is preliminary data.</text>
</comment>
<dbReference type="Proteomes" id="UP000014244">
    <property type="component" value="Unassembled WGS sequence"/>
</dbReference>
<sequence>YHAKVIEGGTEFSSGERQLISFARTVVTDPKILVLDEATANIDTETESVIQEGLRRIRQGRTTIAIAHRLSTIQDANLILVLNAGRIVERGTHDELLSKRGRYYEMYHLQIGDHAE</sequence>
<dbReference type="InterPro" id="IPR039421">
    <property type="entry name" value="Type_1_exporter"/>
</dbReference>
<dbReference type="PANTHER" id="PTHR43394">
    <property type="entry name" value="ATP-DEPENDENT PERMEASE MDL1, MITOCHONDRIAL"/>
    <property type="match status" value="1"/>
</dbReference>
<dbReference type="GO" id="GO:0005524">
    <property type="term" value="F:ATP binding"/>
    <property type="evidence" value="ECO:0007669"/>
    <property type="project" value="UniProtKB-KW"/>
</dbReference>
<dbReference type="AlphaFoldDB" id="A0A829H5J6"/>
<reference evidence="2 3" key="1">
    <citation type="journal article" date="2013" name="PLoS ONE">
        <title>Lactobacillus paracasei comparative genomics: towards species pan-genome definition and exploitation of diversity.</title>
        <authorList>
            <person name="Smokvina T."/>
            <person name="Wels M."/>
            <person name="Polka J."/>
            <person name="Chervaux C."/>
            <person name="Brisse S."/>
            <person name="Boekhorst J."/>
            <person name="van Hylckama Vlieg J.E."/>
            <person name="Siezen R.J."/>
        </authorList>
    </citation>
    <scope>NUCLEOTIDE SEQUENCE [LARGE SCALE GENOMIC DNA]</scope>
    <source>
        <strain evidence="2 3">Lpp41</strain>
    </source>
</reference>
<keyword evidence="2" id="KW-0067">ATP-binding</keyword>
<accession>A0A829H5J6</accession>
<dbReference type="Pfam" id="PF00005">
    <property type="entry name" value="ABC_tran"/>
    <property type="match status" value="1"/>
</dbReference>
<feature type="domain" description="ABC transporter" evidence="1">
    <location>
        <begin position="7"/>
        <end position="40"/>
    </location>
</feature>
<dbReference type="InterPro" id="IPR003439">
    <property type="entry name" value="ABC_transporter-like_ATP-bd"/>
</dbReference>
<evidence type="ECO:0000313" key="2">
    <source>
        <dbReference type="EMBL" id="EPC72082.1"/>
    </source>
</evidence>